<proteinExistence type="predicted"/>
<dbReference type="Proteomes" id="UP000014760">
    <property type="component" value="Unassembled WGS sequence"/>
</dbReference>
<dbReference type="Gene3D" id="1.20.1070.10">
    <property type="entry name" value="Rhodopsin 7-helix transmembrane proteins"/>
    <property type="match status" value="1"/>
</dbReference>
<dbReference type="CDD" id="cd14978">
    <property type="entry name" value="7tmA_FMRFamide_R-like"/>
    <property type="match status" value="1"/>
</dbReference>
<dbReference type="PANTHER" id="PTHR46641:SF2">
    <property type="entry name" value="FMRFAMIDE RECEPTOR"/>
    <property type="match status" value="1"/>
</dbReference>
<dbReference type="Pfam" id="PF00001">
    <property type="entry name" value="7tm_1"/>
    <property type="match status" value="1"/>
</dbReference>
<comment type="subcellular location">
    <subcellularLocation>
        <location evidence="1">Membrane</location>
    </subcellularLocation>
</comment>
<accession>R7TYU3</accession>
<dbReference type="PRINTS" id="PR00237">
    <property type="entry name" value="GPCRRHODOPSN"/>
</dbReference>
<organism evidence="7">
    <name type="scientific">Capitella teleta</name>
    <name type="common">Polychaete worm</name>
    <dbReference type="NCBI Taxonomy" id="283909"/>
    <lineage>
        <taxon>Eukaryota</taxon>
        <taxon>Metazoa</taxon>
        <taxon>Spiralia</taxon>
        <taxon>Lophotrochozoa</taxon>
        <taxon>Annelida</taxon>
        <taxon>Polychaeta</taxon>
        <taxon>Sedentaria</taxon>
        <taxon>Scolecida</taxon>
        <taxon>Capitellidae</taxon>
        <taxon>Capitella</taxon>
    </lineage>
</organism>
<keyword evidence="2 5" id="KW-0812">Transmembrane</keyword>
<feature type="transmembrane region" description="Helical" evidence="5">
    <location>
        <begin position="357"/>
        <end position="378"/>
    </location>
</feature>
<dbReference type="InterPro" id="IPR052954">
    <property type="entry name" value="GPCR-Ligand_Int"/>
</dbReference>
<gene>
    <name evidence="7" type="ORF">CAPTEDRAFT_208772</name>
</gene>
<dbReference type="EMBL" id="AMQN01011498">
    <property type="status" value="NOT_ANNOTATED_CDS"/>
    <property type="molecule type" value="Genomic_DNA"/>
</dbReference>
<dbReference type="PANTHER" id="PTHR46641">
    <property type="entry name" value="FMRFAMIDE RECEPTOR-RELATED"/>
    <property type="match status" value="1"/>
</dbReference>
<dbReference type="AlphaFoldDB" id="R7TYU3"/>
<evidence type="ECO:0000256" key="1">
    <source>
        <dbReference type="ARBA" id="ARBA00004370"/>
    </source>
</evidence>
<dbReference type="HOGENOM" id="CLU_009579_24_3_1"/>
<dbReference type="EnsemblMetazoa" id="CapteT208772">
    <property type="protein sequence ID" value="CapteP208772"/>
    <property type="gene ID" value="CapteG208772"/>
</dbReference>
<evidence type="ECO:0000313" key="9">
    <source>
        <dbReference type="Proteomes" id="UP000014760"/>
    </source>
</evidence>
<evidence type="ECO:0000256" key="5">
    <source>
        <dbReference type="SAM" id="Phobius"/>
    </source>
</evidence>
<dbReference type="STRING" id="283909.R7TYU3"/>
<feature type="transmembrane region" description="Helical" evidence="5">
    <location>
        <begin position="110"/>
        <end position="130"/>
    </location>
</feature>
<dbReference type="PROSITE" id="PS50262">
    <property type="entry name" value="G_PROTEIN_RECEP_F1_2"/>
    <property type="match status" value="1"/>
</dbReference>
<reference evidence="8" key="3">
    <citation type="submission" date="2015-06" db="UniProtKB">
        <authorList>
            <consortium name="EnsemblMetazoa"/>
        </authorList>
    </citation>
    <scope>IDENTIFICATION</scope>
</reference>
<feature type="transmembrane region" description="Helical" evidence="5">
    <location>
        <begin position="312"/>
        <end position="337"/>
    </location>
</feature>
<evidence type="ECO:0000256" key="4">
    <source>
        <dbReference type="ARBA" id="ARBA00023136"/>
    </source>
</evidence>
<feature type="transmembrane region" description="Helical" evidence="5">
    <location>
        <begin position="162"/>
        <end position="183"/>
    </location>
</feature>
<feature type="domain" description="G-protein coupled receptors family 1 profile" evidence="6">
    <location>
        <begin position="86"/>
        <end position="375"/>
    </location>
</feature>
<reference evidence="7 9" key="2">
    <citation type="journal article" date="2013" name="Nature">
        <title>Insights into bilaterian evolution from three spiralian genomes.</title>
        <authorList>
            <person name="Simakov O."/>
            <person name="Marletaz F."/>
            <person name="Cho S.J."/>
            <person name="Edsinger-Gonzales E."/>
            <person name="Havlak P."/>
            <person name="Hellsten U."/>
            <person name="Kuo D.H."/>
            <person name="Larsson T."/>
            <person name="Lv J."/>
            <person name="Arendt D."/>
            <person name="Savage R."/>
            <person name="Osoegawa K."/>
            <person name="de Jong P."/>
            <person name="Grimwood J."/>
            <person name="Chapman J.A."/>
            <person name="Shapiro H."/>
            <person name="Aerts A."/>
            <person name="Otillar R.P."/>
            <person name="Terry A.Y."/>
            <person name="Boore J.L."/>
            <person name="Grigoriev I.V."/>
            <person name="Lindberg D.R."/>
            <person name="Seaver E.C."/>
            <person name="Weisblat D.A."/>
            <person name="Putnam N.H."/>
            <person name="Rokhsar D.S."/>
        </authorList>
    </citation>
    <scope>NUCLEOTIDE SEQUENCE</scope>
    <source>
        <strain evidence="7 9">I ESC-2004</strain>
    </source>
</reference>
<feature type="transmembrane region" description="Helical" evidence="5">
    <location>
        <begin position="195"/>
        <end position="213"/>
    </location>
</feature>
<dbReference type="OMA" id="WAPRTIM"/>
<evidence type="ECO:0000256" key="2">
    <source>
        <dbReference type="ARBA" id="ARBA00022692"/>
    </source>
</evidence>
<keyword evidence="9" id="KW-1185">Reference proteome</keyword>
<evidence type="ECO:0000313" key="7">
    <source>
        <dbReference type="EMBL" id="ELT96130.1"/>
    </source>
</evidence>
<dbReference type="OrthoDB" id="10033446at2759"/>
<dbReference type="GO" id="GO:0016020">
    <property type="term" value="C:membrane"/>
    <property type="evidence" value="ECO:0007669"/>
    <property type="project" value="UniProtKB-SubCell"/>
</dbReference>
<feature type="transmembrane region" description="Helical" evidence="5">
    <location>
        <begin position="262"/>
        <end position="291"/>
    </location>
</feature>
<dbReference type="GO" id="GO:0004930">
    <property type="term" value="F:G protein-coupled receptor activity"/>
    <property type="evidence" value="ECO:0007669"/>
    <property type="project" value="InterPro"/>
</dbReference>
<dbReference type="SUPFAM" id="SSF81321">
    <property type="entry name" value="Family A G protein-coupled receptor-like"/>
    <property type="match status" value="1"/>
</dbReference>
<evidence type="ECO:0000256" key="3">
    <source>
        <dbReference type="ARBA" id="ARBA00022989"/>
    </source>
</evidence>
<keyword evidence="3 5" id="KW-1133">Transmembrane helix</keyword>
<protein>
    <recommendedName>
        <fullName evidence="6">G-protein coupled receptors family 1 profile domain-containing protein</fullName>
    </recommendedName>
</protein>
<dbReference type="InterPro" id="IPR000276">
    <property type="entry name" value="GPCR_Rhodpsn"/>
</dbReference>
<evidence type="ECO:0000313" key="8">
    <source>
        <dbReference type="EnsemblMetazoa" id="CapteP208772"/>
    </source>
</evidence>
<evidence type="ECO:0000259" key="6">
    <source>
        <dbReference type="PROSITE" id="PS50262"/>
    </source>
</evidence>
<keyword evidence="4 5" id="KW-0472">Membrane</keyword>
<dbReference type="EMBL" id="KB308905">
    <property type="protein sequence ID" value="ELT96130.1"/>
    <property type="molecule type" value="Genomic_DNA"/>
</dbReference>
<dbReference type="FunCoup" id="R7TYU3">
    <property type="interactions" value="20"/>
</dbReference>
<reference evidence="9" key="1">
    <citation type="submission" date="2012-12" db="EMBL/GenBank/DDBJ databases">
        <authorList>
            <person name="Hellsten U."/>
            <person name="Grimwood J."/>
            <person name="Chapman J.A."/>
            <person name="Shapiro H."/>
            <person name="Aerts A."/>
            <person name="Otillar R.P."/>
            <person name="Terry A.Y."/>
            <person name="Boore J.L."/>
            <person name="Simakov O."/>
            <person name="Marletaz F."/>
            <person name="Cho S.-J."/>
            <person name="Edsinger-Gonzales E."/>
            <person name="Havlak P."/>
            <person name="Kuo D.-H."/>
            <person name="Larsson T."/>
            <person name="Lv J."/>
            <person name="Arendt D."/>
            <person name="Savage R."/>
            <person name="Osoegawa K."/>
            <person name="de Jong P."/>
            <person name="Lindberg D.R."/>
            <person name="Seaver E.C."/>
            <person name="Weisblat D.A."/>
            <person name="Putnam N.H."/>
            <person name="Grigoriev I.V."/>
            <person name="Rokhsar D.S."/>
        </authorList>
    </citation>
    <scope>NUCLEOTIDE SEQUENCE</scope>
    <source>
        <strain evidence="9">I ESC-2004</strain>
    </source>
</reference>
<dbReference type="InterPro" id="IPR017452">
    <property type="entry name" value="GPCR_Rhodpsn_7TM"/>
</dbReference>
<name>R7TYU3_CAPTE</name>
<feature type="transmembrane region" description="Helical" evidence="5">
    <location>
        <begin position="66"/>
        <end position="89"/>
    </location>
</feature>
<sequence>MNISNITSELNYPNSSHGNAWEAPPTLGPPMSCEEYIINMSTFASGVFNTRIDKANQTTEEKIHDAIVKVVTFVAVPILCVFGILGNVFNLLVLTRKQLLCTMDRLEKSAHIGLVALAISDAIFCVLYFLSTLTFDNLVVYTQLDPIVVLYYNIYHEPFTNIFLFSSTWLTVVMALGRYIAICHPFRARGFISRAGTRAAIACVFIGSILVNLPRFWHYYASQTSCSALQSMAGIPSPVGGCECNFYMKSVGGLYKNKTFKYVYGVCCSILGIFLPLVILTVCNVCLIKALRQSSRMQRRYRVNHPRDSSHRITPTLIAIIVLFTLLVTPSEVLAFFKEYIISKQDKSHYLAYNTAISISNFLLVTNFSINFVLYCVINVQFRNIVKHIVCCLWCRKKPPTEYFKTNTVNSTTLCNVSDMETEV</sequence>